<organism evidence="2 3">
    <name type="scientific">Capronia epimyces CBS 606.96</name>
    <dbReference type="NCBI Taxonomy" id="1182542"/>
    <lineage>
        <taxon>Eukaryota</taxon>
        <taxon>Fungi</taxon>
        <taxon>Dikarya</taxon>
        <taxon>Ascomycota</taxon>
        <taxon>Pezizomycotina</taxon>
        <taxon>Eurotiomycetes</taxon>
        <taxon>Chaetothyriomycetidae</taxon>
        <taxon>Chaetothyriales</taxon>
        <taxon>Herpotrichiellaceae</taxon>
        <taxon>Capronia</taxon>
    </lineage>
</organism>
<dbReference type="OrthoDB" id="4137093at2759"/>
<evidence type="ECO:0000256" key="1">
    <source>
        <dbReference type="SAM" id="SignalP"/>
    </source>
</evidence>
<gene>
    <name evidence="2" type="ORF">A1O3_09214</name>
</gene>
<proteinExistence type="predicted"/>
<dbReference type="EMBL" id="AMGY01000009">
    <property type="protein sequence ID" value="EXJ78053.1"/>
    <property type="molecule type" value="Genomic_DNA"/>
</dbReference>
<keyword evidence="3" id="KW-1185">Reference proteome</keyword>
<dbReference type="eggNOG" id="ENOG502T56D">
    <property type="taxonomic scope" value="Eukaryota"/>
</dbReference>
<dbReference type="Proteomes" id="UP000019478">
    <property type="component" value="Unassembled WGS sequence"/>
</dbReference>
<feature type="signal peptide" evidence="1">
    <location>
        <begin position="1"/>
        <end position="19"/>
    </location>
</feature>
<protein>
    <recommendedName>
        <fullName evidence="4">Ecp2 effector protein domain-containing protein</fullName>
    </recommendedName>
</protein>
<dbReference type="GeneID" id="19173298"/>
<keyword evidence="1" id="KW-0732">Signal</keyword>
<sequence length="144" mass="15144">MYYPALLCFWLAFLGFASATPVVRKSLNPRKIKVRSPVSDSDFSSSGDWPTNVVMVGGSQTYGLWVPADGTTYDLENIECLGIPAYAIGDCSDITIDQIGVVAGYGPCNFTGSASYTQVIEGAAGDGYQTVGPPQNILTAACGL</sequence>
<name>W9XCX5_9EURO</name>
<dbReference type="AlphaFoldDB" id="W9XCX5"/>
<evidence type="ECO:0008006" key="4">
    <source>
        <dbReference type="Google" id="ProtNLM"/>
    </source>
</evidence>
<evidence type="ECO:0000313" key="2">
    <source>
        <dbReference type="EMBL" id="EXJ78053.1"/>
    </source>
</evidence>
<dbReference type="RefSeq" id="XP_007737498.1">
    <property type="nucleotide sequence ID" value="XM_007739308.1"/>
</dbReference>
<accession>W9XCX5</accession>
<evidence type="ECO:0000313" key="3">
    <source>
        <dbReference type="Proteomes" id="UP000019478"/>
    </source>
</evidence>
<reference evidence="2 3" key="1">
    <citation type="submission" date="2013-03" db="EMBL/GenBank/DDBJ databases">
        <title>The Genome Sequence of Capronia epimyces CBS 606.96.</title>
        <authorList>
            <consortium name="The Broad Institute Genomics Platform"/>
            <person name="Cuomo C."/>
            <person name="de Hoog S."/>
            <person name="Gorbushina A."/>
            <person name="Walker B."/>
            <person name="Young S.K."/>
            <person name="Zeng Q."/>
            <person name="Gargeya S."/>
            <person name="Fitzgerald M."/>
            <person name="Haas B."/>
            <person name="Abouelleil A."/>
            <person name="Allen A.W."/>
            <person name="Alvarado L."/>
            <person name="Arachchi H.M."/>
            <person name="Berlin A.M."/>
            <person name="Chapman S.B."/>
            <person name="Gainer-Dewar J."/>
            <person name="Goldberg J."/>
            <person name="Griggs A."/>
            <person name="Gujja S."/>
            <person name="Hansen M."/>
            <person name="Howarth C."/>
            <person name="Imamovic A."/>
            <person name="Ireland A."/>
            <person name="Larimer J."/>
            <person name="McCowan C."/>
            <person name="Murphy C."/>
            <person name="Pearson M."/>
            <person name="Poon T.W."/>
            <person name="Priest M."/>
            <person name="Roberts A."/>
            <person name="Saif S."/>
            <person name="Shea T."/>
            <person name="Sisk P."/>
            <person name="Sykes S."/>
            <person name="Wortman J."/>
            <person name="Nusbaum C."/>
            <person name="Birren B."/>
        </authorList>
    </citation>
    <scope>NUCLEOTIDE SEQUENCE [LARGE SCALE GENOMIC DNA]</scope>
    <source>
        <strain evidence="2 3">CBS 606.96</strain>
    </source>
</reference>
<dbReference type="HOGENOM" id="CLU_1767853_0_0_1"/>
<feature type="chain" id="PRO_5004932724" description="Ecp2 effector protein domain-containing protein" evidence="1">
    <location>
        <begin position="20"/>
        <end position="144"/>
    </location>
</feature>
<comment type="caution">
    <text evidence="2">The sequence shown here is derived from an EMBL/GenBank/DDBJ whole genome shotgun (WGS) entry which is preliminary data.</text>
</comment>